<keyword evidence="4 11" id="KW-0812">Transmembrane</keyword>
<reference evidence="13 14" key="1">
    <citation type="submission" date="2024-04" db="EMBL/GenBank/DDBJ databases">
        <authorList>
            <consortium name="Genoscope - CEA"/>
            <person name="William W."/>
        </authorList>
    </citation>
    <scope>NUCLEOTIDE SEQUENCE [LARGE SCALE GENOMIC DNA]</scope>
</reference>
<name>A0AAV2H996_LYMST</name>
<evidence type="ECO:0000256" key="4">
    <source>
        <dbReference type="ARBA" id="ARBA00022692"/>
    </source>
</evidence>
<keyword evidence="7 11" id="KW-0406">Ion transport</keyword>
<keyword evidence="2 11" id="KW-0813">Transport</keyword>
<evidence type="ECO:0000256" key="11">
    <source>
        <dbReference type="RuleBase" id="RU000679"/>
    </source>
</evidence>
<dbReference type="AlphaFoldDB" id="A0AAV2H996"/>
<evidence type="ECO:0000256" key="9">
    <source>
        <dbReference type="ARBA" id="ARBA00023201"/>
    </source>
</evidence>
<sequence>MNDFLHVIIYFENPVFDKITEEPEKSFSTFAADIGGALGLWLSLSLFGVFEILCSVCSYLKSCKWPF</sequence>
<dbReference type="InterPro" id="IPR001873">
    <property type="entry name" value="ENaC"/>
</dbReference>
<comment type="similarity">
    <text evidence="11">Belongs to the amiloride-sensitive sodium channel (TC 1.A.6) family.</text>
</comment>
<evidence type="ECO:0000256" key="1">
    <source>
        <dbReference type="ARBA" id="ARBA00004141"/>
    </source>
</evidence>
<keyword evidence="6" id="KW-0915">Sodium</keyword>
<keyword evidence="9 11" id="KW-0739">Sodium transport</keyword>
<feature type="transmembrane region" description="Helical" evidence="12">
    <location>
        <begin position="38"/>
        <end position="60"/>
    </location>
</feature>
<keyword evidence="8 12" id="KW-0472">Membrane</keyword>
<gene>
    <name evidence="13" type="ORF">GSLYS_00004417001</name>
</gene>
<evidence type="ECO:0000256" key="12">
    <source>
        <dbReference type="SAM" id="Phobius"/>
    </source>
</evidence>
<evidence type="ECO:0000256" key="8">
    <source>
        <dbReference type="ARBA" id="ARBA00023136"/>
    </source>
</evidence>
<keyword evidence="5 12" id="KW-1133">Transmembrane helix</keyword>
<evidence type="ECO:0000256" key="3">
    <source>
        <dbReference type="ARBA" id="ARBA00022461"/>
    </source>
</evidence>
<proteinExistence type="inferred from homology"/>
<comment type="caution">
    <text evidence="13">The sequence shown here is derived from an EMBL/GenBank/DDBJ whole genome shotgun (WGS) entry which is preliminary data.</text>
</comment>
<organism evidence="13 14">
    <name type="scientific">Lymnaea stagnalis</name>
    <name type="common">Great pond snail</name>
    <name type="synonym">Helix stagnalis</name>
    <dbReference type="NCBI Taxonomy" id="6523"/>
    <lineage>
        <taxon>Eukaryota</taxon>
        <taxon>Metazoa</taxon>
        <taxon>Spiralia</taxon>
        <taxon>Lophotrochozoa</taxon>
        <taxon>Mollusca</taxon>
        <taxon>Gastropoda</taxon>
        <taxon>Heterobranchia</taxon>
        <taxon>Euthyneura</taxon>
        <taxon>Panpulmonata</taxon>
        <taxon>Hygrophila</taxon>
        <taxon>Lymnaeoidea</taxon>
        <taxon>Lymnaeidae</taxon>
        <taxon>Lymnaea</taxon>
    </lineage>
</organism>
<evidence type="ECO:0000313" key="13">
    <source>
        <dbReference type="EMBL" id="CAL1530284.1"/>
    </source>
</evidence>
<keyword evidence="10 11" id="KW-0407">Ion channel</keyword>
<evidence type="ECO:0000256" key="10">
    <source>
        <dbReference type="ARBA" id="ARBA00023303"/>
    </source>
</evidence>
<accession>A0AAV2H996</accession>
<keyword evidence="3 11" id="KW-0894">Sodium channel</keyword>
<dbReference type="Pfam" id="PF00858">
    <property type="entry name" value="ASC"/>
    <property type="match status" value="1"/>
</dbReference>
<dbReference type="GO" id="GO:0005272">
    <property type="term" value="F:sodium channel activity"/>
    <property type="evidence" value="ECO:0007669"/>
    <property type="project" value="UniProtKB-KW"/>
</dbReference>
<keyword evidence="14" id="KW-1185">Reference proteome</keyword>
<evidence type="ECO:0000256" key="5">
    <source>
        <dbReference type="ARBA" id="ARBA00022989"/>
    </source>
</evidence>
<evidence type="ECO:0000256" key="7">
    <source>
        <dbReference type="ARBA" id="ARBA00023065"/>
    </source>
</evidence>
<evidence type="ECO:0000256" key="6">
    <source>
        <dbReference type="ARBA" id="ARBA00023053"/>
    </source>
</evidence>
<dbReference type="PRINTS" id="PR01078">
    <property type="entry name" value="AMINACHANNEL"/>
</dbReference>
<dbReference type="Proteomes" id="UP001497497">
    <property type="component" value="Unassembled WGS sequence"/>
</dbReference>
<evidence type="ECO:0000256" key="2">
    <source>
        <dbReference type="ARBA" id="ARBA00022448"/>
    </source>
</evidence>
<dbReference type="EMBL" id="CAXITT010000066">
    <property type="protein sequence ID" value="CAL1530284.1"/>
    <property type="molecule type" value="Genomic_DNA"/>
</dbReference>
<comment type="subcellular location">
    <subcellularLocation>
        <location evidence="1">Membrane</location>
        <topology evidence="1">Multi-pass membrane protein</topology>
    </subcellularLocation>
</comment>
<evidence type="ECO:0000313" key="14">
    <source>
        <dbReference type="Proteomes" id="UP001497497"/>
    </source>
</evidence>
<dbReference type="Gene3D" id="1.10.287.770">
    <property type="entry name" value="YojJ-like"/>
    <property type="match status" value="1"/>
</dbReference>
<dbReference type="GO" id="GO:0016020">
    <property type="term" value="C:membrane"/>
    <property type="evidence" value="ECO:0007669"/>
    <property type="project" value="UniProtKB-SubCell"/>
</dbReference>
<protein>
    <submittedName>
        <fullName evidence="13">Uncharacterized protein</fullName>
    </submittedName>
</protein>